<dbReference type="InterPro" id="IPR036412">
    <property type="entry name" value="HAD-like_sf"/>
</dbReference>
<organism evidence="1 2">
    <name type="scientific">Palleronia aestuarii</name>
    <dbReference type="NCBI Taxonomy" id="568105"/>
    <lineage>
        <taxon>Bacteria</taxon>
        <taxon>Pseudomonadati</taxon>
        <taxon>Pseudomonadota</taxon>
        <taxon>Alphaproteobacteria</taxon>
        <taxon>Rhodobacterales</taxon>
        <taxon>Roseobacteraceae</taxon>
        <taxon>Palleronia</taxon>
    </lineage>
</organism>
<sequence>MTDDRPQGTFVLLDLDGTLVASAPGIVASLRHALHTLGRPAPAEATLDWVVGPPLRRSFETLLGEGGDVEAALALYRASYEAEGMFLSVPYPGIEDTLSALSEAGHRLFLCTAKPLPHARRIMAHLGLDAAFEGLYGATFDDRFDDKATLIAHILDERGLSARDGCMVGDREHDVLAARRNGMTALGVTWGYGGAAELAESGATRLCQSTGDLAGDVAALLRSETGTRAPVA</sequence>
<dbReference type="Pfam" id="PF13419">
    <property type="entry name" value="HAD_2"/>
    <property type="match status" value="1"/>
</dbReference>
<dbReference type="AlphaFoldDB" id="A0A2W7N2Q3"/>
<evidence type="ECO:0000313" key="1">
    <source>
        <dbReference type="EMBL" id="PZX14340.1"/>
    </source>
</evidence>
<evidence type="ECO:0000313" key="2">
    <source>
        <dbReference type="Proteomes" id="UP000248916"/>
    </source>
</evidence>
<dbReference type="PANTHER" id="PTHR43434">
    <property type="entry name" value="PHOSPHOGLYCOLATE PHOSPHATASE"/>
    <property type="match status" value="1"/>
</dbReference>
<dbReference type="SFLD" id="SFLDG01129">
    <property type="entry name" value="C1.5:_HAD__Beta-PGM__Phosphata"/>
    <property type="match status" value="1"/>
</dbReference>
<dbReference type="SFLD" id="SFLDS00003">
    <property type="entry name" value="Haloacid_Dehalogenase"/>
    <property type="match status" value="1"/>
</dbReference>
<dbReference type="Gene3D" id="1.10.150.240">
    <property type="entry name" value="Putative phosphatase, domain 2"/>
    <property type="match status" value="1"/>
</dbReference>
<dbReference type="SUPFAM" id="SSF56784">
    <property type="entry name" value="HAD-like"/>
    <property type="match status" value="1"/>
</dbReference>
<dbReference type="GO" id="GO:0004713">
    <property type="term" value="F:protein tyrosine kinase activity"/>
    <property type="evidence" value="ECO:0007669"/>
    <property type="project" value="TreeGrafter"/>
</dbReference>
<gene>
    <name evidence="1" type="ORF">LX81_02923</name>
</gene>
<dbReference type="PANTHER" id="PTHR43434:SF20">
    <property type="entry name" value="5'-NUCLEOTIDASE"/>
    <property type="match status" value="1"/>
</dbReference>
<dbReference type="InterPro" id="IPR041492">
    <property type="entry name" value="HAD_2"/>
</dbReference>
<dbReference type="Gene3D" id="3.40.50.1000">
    <property type="entry name" value="HAD superfamily/HAD-like"/>
    <property type="match status" value="1"/>
</dbReference>
<proteinExistence type="predicted"/>
<dbReference type="EMBL" id="QKZL01000014">
    <property type="protein sequence ID" value="PZX14340.1"/>
    <property type="molecule type" value="Genomic_DNA"/>
</dbReference>
<accession>A0A2W7N2Q3</accession>
<keyword evidence="2" id="KW-1185">Reference proteome</keyword>
<dbReference type="OrthoDB" id="9793014at2"/>
<comment type="caution">
    <text evidence="1">The sequence shown here is derived from an EMBL/GenBank/DDBJ whole genome shotgun (WGS) entry which is preliminary data.</text>
</comment>
<dbReference type="RefSeq" id="WP_111538022.1">
    <property type="nucleotide sequence ID" value="NZ_QKZL01000014.1"/>
</dbReference>
<dbReference type="InterPro" id="IPR050155">
    <property type="entry name" value="HAD-like_hydrolase_sf"/>
</dbReference>
<dbReference type="InterPro" id="IPR023198">
    <property type="entry name" value="PGP-like_dom2"/>
</dbReference>
<protein>
    <submittedName>
        <fullName evidence="1">Phosphoglycolate phosphatase</fullName>
    </submittedName>
</protein>
<dbReference type="Proteomes" id="UP000248916">
    <property type="component" value="Unassembled WGS sequence"/>
</dbReference>
<reference evidence="1 2" key="1">
    <citation type="submission" date="2018-06" db="EMBL/GenBank/DDBJ databases">
        <title>Genomic Encyclopedia of Archaeal and Bacterial Type Strains, Phase II (KMG-II): from individual species to whole genera.</title>
        <authorList>
            <person name="Goeker M."/>
        </authorList>
    </citation>
    <scope>NUCLEOTIDE SEQUENCE [LARGE SCALE GENOMIC DNA]</scope>
    <source>
        <strain evidence="1 2">DSM 22009</strain>
    </source>
</reference>
<name>A0A2W7N2Q3_9RHOB</name>
<dbReference type="PROSITE" id="PS01228">
    <property type="entry name" value="COF_1"/>
    <property type="match status" value="1"/>
</dbReference>
<dbReference type="InterPro" id="IPR023214">
    <property type="entry name" value="HAD_sf"/>
</dbReference>
<dbReference type="GO" id="GO:0005829">
    <property type="term" value="C:cytosol"/>
    <property type="evidence" value="ECO:0007669"/>
    <property type="project" value="TreeGrafter"/>
</dbReference>